<dbReference type="Proteomes" id="UP001065593">
    <property type="component" value="Unassembled WGS sequence"/>
</dbReference>
<dbReference type="SUPFAM" id="SSF69279">
    <property type="entry name" value="Phage tail proteins"/>
    <property type="match status" value="1"/>
</dbReference>
<dbReference type="InterPro" id="IPR038628">
    <property type="entry name" value="XkdM-like_sf"/>
</dbReference>
<dbReference type="RefSeq" id="WP_264987211.1">
    <property type="nucleotide sequence ID" value="NZ_BRZA01000001.1"/>
</dbReference>
<dbReference type="EMBL" id="BRZA01000001">
    <property type="protein sequence ID" value="GLC87490.1"/>
    <property type="molecule type" value="Genomic_DNA"/>
</dbReference>
<proteinExistence type="predicted"/>
<protein>
    <recommendedName>
        <fullName evidence="3">Phage tail protein</fullName>
    </recommendedName>
</protein>
<reference evidence="1" key="1">
    <citation type="submission" date="2022-08" db="EMBL/GenBank/DDBJ databases">
        <title>Draft genome sequence of Lysinibacillus sp. strain KH24.</title>
        <authorList>
            <person name="Kanbe H."/>
            <person name="Itoh H."/>
        </authorList>
    </citation>
    <scope>NUCLEOTIDE SEQUENCE</scope>
    <source>
        <strain evidence="1">KH24</strain>
    </source>
</reference>
<dbReference type="Pfam" id="PF09393">
    <property type="entry name" value="DUF2001"/>
    <property type="match status" value="1"/>
</dbReference>
<evidence type="ECO:0008006" key="3">
    <source>
        <dbReference type="Google" id="ProtNLM"/>
    </source>
</evidence>
<organism evidence="1 2">
    <name type="scientific">Lysinibacillus piscis</name>
    <dbReference type="NCBI Taxonomy" id="2518931"/>
    <lineage>
        <taxon>Bacteria</taxon>
        <taxon>Bacillati</taxon>
        <taxon>Bacillota</taxon>
        <taxon>Bacilli</taxon>
        <taxon>Bacillales</taxon>
        <taxon>Bacillaceae</taxon>
        <taxon>Lysinibacillus</taxon>
    </lineage>
</organism>
<keyword evidence="2" id="KW-1185">Reference proteome</keyword>
<sequence length="155" mass="17427">MSQNVMQTKDAMSSREGTVYINIEGQTFEIAEILKFKAEVEYTKVEVKRLNARMEGSKIVGAKGTGDMTMYYHRPEIRAMAMDYLRSGKSPMFDATIINADITSAAGKQTVDVRNIVPNKTLLAMLDADSADTLKDEFSFTFDDFEVLNQFNVIQ</sequence>
<dbReference type="Gene3D" id="2.30.110.40">
    <property type="entry name" value="Phage tail tube protein"/>
    <property type="match status" value="1"/>
</dbReference>
<comment type="caution">
    <text evidence="1">The sequence shown here is derived from an EMBL/GenBank/DDBJ whole genome shotgun (WGS) entry which is preliminary data.</text>
</comment>
<accession>A0ABQ5NGJ7</accession>
<evidence type="ECO:0000313" key="2">
    <source>
        <dbReference type="Proteomes" id="UP001065593"/>
    </source>
</evidence>
<name>A0ABQ5NGJ7_9BACI</name>
<evidence type="ECO:0000313" key="1">
    <source>
        <dbReference type="EMBL" id="GLC87490.1"/>
    </source>
</evidence>
<dbReference type="InterPro" id="IPR018989">
    <property type="entry name" value="DUF2001"/>
</dbReference>
<gene>
    <name evidence="1" type="ORF">LYSBPC_06170</name>
</gene>